<dbReference type="InterPro" id="IPR006015">
    <property type="entry name" value="Universal_stress_UspA"/>
</dbReference>
<dbReference type="InterPro" id="IPR006016">
    <property type="entry name" value="UspA"/>
</dbReference>
<comment type="caution">
    <text evidence="3">The sequence shown here is derived from an EMBL/GenBank/DDBJ whole genome shotgun (WGS) entry which is preliminary data.</text>
</comment>
<name>A0A8J6TJB9_9BACT</name>
<dbReference type="Gene3D" id="3.40.50.620">
    <property type="entry name" value="HUPs"/>
    <property type="match status" value="2"/>
</dbReference>
<dbReference type="SUPFAM" id="SSF52402">
    <property type="entry name" value="Adenine nucleotide alpha hydrolases-like"/>
    <property type="match status" value="2"/>
</dbReference>
<evidence type="ECO:0000256" key="1">
    <source>
        <dbReference type="ARBA" id="ARBA00008791"/>
    </source>
</evidence>
<dbReference type="EMBL" id="JACNJH010000172">
    <property type="protein sequence ID" value="MBC8362152.1"/>
    <property type="molecule type" value="Genomic_DNA"/>
</dbReference>
<feature type="domain" description="UspA" evidence="2">
    <location>
        <begin position="7"/>
        <end position="150"/>
    </location>
</feature>
<dbReference type="InterPro" id="IPR014729">
    <property type="entry name" value="Rossmann-like_a/b/a_fold"/>
</dbReference>
<organism evidence="3 4">
    <name type="scientific">Candidatus Desulfatibia profunda</name>
    <dbReference type="NCBI Taxonomy" id="2841695"/>
    <lineage>
        <taxon>Bacteria</taxon>
        <taxon>Pseudomonadati</taxon>
        <taxon>Thermodesulfobacteriota</taxon>
        <taxon>Desulfobacteria</taxon>
        <taxon>Desulfobacterales</taxon>
        <taxon>Desulfobacterales incertae sedis</taxon>
        <taxon>Candidatus Desulfatibia</taxon>
    </lineage>
</organism>
<gene>
    <name evidence="3" type="ORF">H8E23_12225</name>
</gene>
<dbReference type="PRINTS" id="PR01438">
    <property type="entry name" value="UNVRSLSTRESS"/>
</dbReference>
<dbReference type="PANTHER" id="PTHR46268">
    <property type="entry name" value="STRESS RESPONSE PROTEIN NHAX"/>
    <property type="match status" value="1"/>
</dbReference>
<evidence type="ECO:0000313" key="4">
    <source>
        <dbReference type="Proteomes" id="UP000603434"/>
    </source>
</evidence>
<protein>
    <submittedName>
        <fullName evidence="3">Universal stress protein</fullName>
    </submittedName>
</protein>
<sequence>MTNQTQKNILLAIDGSEYAQNAVRYVAELGPFKKMKVVLFNVFSGVPESYRDLEKDPQFFKAAREVLAWEMQQKKKIQESMEKARQTLIRSGIPQDAITVKIQNRIVGIARDIINEAQKGYDAVVVGRKGMNTFQEIVMGSIATKIVQKLAFLPLLMIGSFPPDNKILVAMDNSENAMQAVNFVAETLGGFDFKITLFHVIRGARDLQSGISDLFFPQESSEIAGREIEDVFYQAEQRLKKAGFKKGQIIPKVVTDVPSRAGAIVAEARAGDYGTIVLGRRGLSKVQEFVMGRVGNKVINTIRNRAVWVVT</sequence>
<dbReference type="Pfam" id="PF00582">
    <property type="entry name" value="Usp"/>
    <property type="match status" value="2"/>
</dbReference>
<comment type="similarity">
    <text evidence="1">Belongs to the universal stress protein A family.</text>
</comment>
<dbReference type="CDD" id="cd00293">
    <property type="entry name" value="USP-like"/>
    <property type="match status" value="2"/>
</dbReference>
<dbReference type="Proteomes" id="UP000603434">
    <property type="component" value="Unassembled WGS sequence"/>
</dbReference>
<accession>A0A8J6TJB9</accession>
<evidence type="ECO:0000259" key="2">
    <source>
        <dbReference type="Pfam" id="PF00582"/>
    </source>
</evidence>
<proteinExistence type="inferred from homology"/>
<reference evidence="3 4" key="1">
    <citation type="submission" date="2020-08" db="EMBL/GenBank/DDBJ databases">
        <title>Bridging the membrane lipid divide: bacteria of the FCB group superphylum have the potential to synthesize archaeal ether lipids.</title>
        <authorList>
            <person name="Villanueva L."/>
            <person name="Von Meijenfeldt F.A.B."/>
            <person name="Westbye A.B."/>
            <person name="Yadav S."/>
            <person name="Hopmans E.C."/>
            <person name="Dutilh B.E."/>
            <person name="Sinninghe Damste J.S."/>
        </authorList>
    </citation>
    <scope>NUCLEOTIDE SEQUENCE [LARGE SCALE GENOMIC DNA]</scope>
    <source>
        <strain evidence="3">NIOZ-UU30</strain>
    </source>
</reference>
<dbReference type="PANTHER" id="PTHR46268:SF6">
    <property type="entry name" value="UNIVERSAL STRESS PROTEIN UP12"/>
    <property type="match status" value="1"/>
</dbReference>
<feature type="domain" description="UspA" evidence="2">
    <location>
        <begin position="166"/>
        <end position="302"/>
    </location>
</feature>
<evidence type="ECO:0000313" key="3">
    <source>
        <dbReference type="EMBL" id="MBC8362152.1"/>
    </source>
</evidence>
<dbReference type="AlphaFoldDB" id="A0A8J6TJB9"/>